<gene>
    <name evidence="1" type="ORF">FCALED_LOCUS2286</name>
</gene>
<dbReference type="EMBL" id="CAJVPQ010000337">
    <property type="protein sequence ID" value="CAG8472337.1"/>
    <property type="molecule type" value="Genomic_DNA"/>
</dbReference>
<evidence type="ECO:0000313" key="1">
    <source>
        <dbReference type="EMBL" id="CAG8472337.1"/>
    </source>
</evidence>
<reference evidence="1" key="1">
    <citation type="submission" date="2021-06" db="EMBL/GenBank/DDBJ databases">
        <authorList>
            <person name="Kallberg Y."/>
            <person name="Tangrot J."/>
            <person name="Rosling A."/>
        </authorList>
    </citation>
    <scope>NUCLEOTIDE SEQUENCE</scope>
    <source>
        <strain evidence="1">UK204</strain>
    </source>
</reference>
<protein>
    <submittedName>
        <fullName evidence="1">1954_t:CDS:1</fullName>
    </submittedName>
</protein>
<name>A0A9N8W012_9GLOM</name>
<dbReference type="AlphaFoldDB" id="A0A9N8W012"/>
<accession>A0A9N8W012</accession>
<organism evidence="1 2">
    <name type="scientific">Funneliformis caledonium</name>
    <dbReference type="NCBI Taxonomy" id="1117310"/>
    <lineage>
        <taxon>Eukaryota</taxon>
        <taxon>Fungi</taxon>
        <taxon>Fungi incertae sedis</taxon>
        <taxon>Mucoromycota</taxon>
        <taxon>Glomeromycotina</taxon>
        <taxon>Glomeromycetes</taxon>
        <taxon>Glomerales</taxon>
        <taxon>Glomeraceae</taxon>
        <taxon>Funneliformis</taxon>
    </lineage>
</organism>
<evidence type="ECO:0000313" key="2">
    <source>
        <dbReference type="Proteomes" id="UP000789570"/>
    </source>
</evidence>
<keyword evidence="2" id="KW-1185">Reference proteome</keyword>
<comment type="caution">
    <text evidence="1">The sequence shown here is derived from an EMBL/GenBank/DDBJ whole genome shotgun (WGS) entry which is preliminary data.</text>
</comment>
<dbReference type="Proteomes" id="UP000789570">
    <property type="component" value="Unassembled WGS sequence"/>
</dbReference>
<sequence>MLSRIIINHFLYDSCPAAELPDQDSPIESDVFQMFIKDLKQKRNNFRVVNTNKITYREFISSFMNSIVTHVRSKESNVVVLVKKAKKEDFEKIAVQNIIQIHSAIEIGK</sequence>
<proteinExistence type="predicted"/>